<accession>A0A4Z1SRV9</accession>
<evidence type="ECO:0000256" key="4">
    <source>
        <dbReference type="SAM" id="SignalP"/>
    </source>
</evidence>
<protein>
    <submittedName>
        <fullName evidence="6">High cysteine membrane protein</fullName>
    </submittedName>
</protein>
<evidence type="ECO:0000256" key="3">
    <source>
        <dbReference type="SAM" id="Phobius"/>
    </source>
</evidence>
<proteinExistence type="predicted"/>
<dbReference type="SMART" id="SM00423">
    <property type="entry name" value="PSI"/>
    <property type="match status" value="3"/>
</dbReference>
<dbReference type="EMBL" id="VDLU01000002">
    <property type="protein sequence ID" value="TNJ28664.1"/>
    <property type="molecule type" value="Genomic_DNA"/>
</dbReference>
<evidence type="ECO:0000256" key="1">
    <source>
        <dbReference type="ARBA" id="ARBA00023180"/>
    </source>
</evidence>
<evidence type="ECO:0000259" key="5">
    <source>
        <dbReference type="SMART" id="SM00423"/>
    </source>
</evidence>
<dbReference type="Proteomes" id="UP000315496">
    <property type="component" value="Chromosome 2"/>
</dbReference>
<evidence type="ECO:0000313" key="6">
    <source>
        <dbReference type="EMBL" id="TNJ28664.1"/>
    </source>
</evidence>
<feature type="domain" description="PSI" evidence="5">
    <location>
        <begin position="230"/>
        <end position="309"/>
    </location>
</feature>
<feature type="signal peptide" evidence="4">
    <location>
        <begin position="1"/>
        <end position="18"/>
    </location>
</feature>
<dbReference type="OrthoDB" id="5829916at2759"/>
<dbReference type="InterPro" id="IPR016201">
    <property type="entry name" value="PSI"/>
</dbReference>
<evidence type="ECO:0000313" key="7">
    <source>
        <dbReference type="Proteomes" id="UP000315496"/>
    </source>
</evidence>
<keyword evidence="7" id="KW-1185">Reference proteome</keyword>
<keyword evidence="3" id="KW-1133">Transmembrane helix</keyword>
<evidence type="ECO:0000256" key="2">
    <source>
        <dbReference type="SAM" id="MobiDB-lite"/>
    </source>
</evidence>
<organism evidence="6 7">
    <name type="scientific">Giardia muris</name>
    <dbReference type="NCBI Taxonomy" id="5742"/>
    <lineage>
        <taxon>Eukaryota</taxon>
        <taxon>Metamonada</taxon>
        <taxon>Diplomonadida</taxon>
        <taxon>Hexamitidae</taxon>
        <taxon>Giardiinae</taxon>
        <taxon>Giardia</taxon>
    </lineage>
</organism>
<dbReference type="AlphaFoldDB" id="A0A4Z1SRV9"/>
<feature type="compositionally biased region" description="Acidic residues" evidence="2">
    <location>
        <begin position="376"/>
        <end position="387"/>
    </location>
</feature>
<feature type="domain" description="PSI" evidence="5">
    <location>
        <begin position="17"/>
        <end position="55"/>
    </location>
</feature>
<keyword evidence="3" id="KW-0472">Membrane</keyword>
<sequence>MLFPIFVIGASLTATNNCASYTSCDQCLQNSEGCFWCATGSGSCKSKMNELESCSYVESHDLIYNATTCCSTARSYQECTDRSRLSYCAWAPQVKDPNINGACMYIYDQSAITKFADSPLERFAPCSVYRRCGECRASLVCGWCEETSSCVPIDGSTCSRLADTCCFDYQNCVDCFDQSGSSFETPQCVWVPNGKESSSNNGGVCESYKNIAQTTDKAFNRFGLEYCDDHCVAASAGCDSCVKASGCVWVTGVKWLSVDPTKPLPTSLCLRGSLSGPKDSAIFYRAKKTDTAPITHSFTISAYYSTSCSIKGTQVIGLIAGSVVVFVVAIIATFIGISVSKRIKYAKKLQQAKKENMIVSSPGREVSGSGLPLTSPDDDATAMDDEAPFLQKEVPWED</sequence>
<feature type="region of interest" description="Disordered" evidence="2">
    <location>
        <begin position="360"/>
        <end position="398"/>
    </location>
</feature>
<feature type="domain" description="PSI" evidence="5">
    <location>
        <begin position="125"/>
        <end position="166"/>
    </location>
</feature>
<keyword evidence="3" id="KW-0812">Transmembrane</keyword>
<dbReference type="VEuPathDB" id="GiardiaDB:GMRT_13189"/>
<feature type="chain" id="PRO_5021345077" evidence="4">
    <location>
        <begin position="19"/>
        <end position="398"/>
    </location>
</feature>
<feature type="transmembrane region" description="Helical" evidence="3">
    <location>
        <begin position="315"/>
        <end position="339"/>
    </location>
</feature>
<comment type="caution">
    <text evidence="6">The sequence shown here is derived from an EMBL/GenBank/DDBJ whole genome shotgun (WGS) entry which is preliminary data.</text>
</comment>
<name>A0A4Z1SRV9_GIAMU</name>
<keyword evidence="1" id="KW-0325">Glycoprotein</keyword>
<keyword evidence="4" id="KW-0732">Signal</keyword>
<reference evidence="6 7" key="1">
    <citation type="submission" date="2019-05" db="EMBL/GenBank/DDBJ databases">
        <title>The compact genome of Giardia muris reveals important steps in the evolution of intestinal protozoan parasites.</title>
        <authorList>
            <person name="Xu F."/>
            <person name="Jimenez-Gonzalez A."/>
            <person name="Einarsson E."/>
            <person name="Astvaldsson A."/>
            <person name="Peirasmaki D."/>
            <person name="Eckmann L."/>
            <person name="Andersson J.O."/>
            <person name="Svard S.G."/>
            <person name="Jerlstrom-Hultqvist J."/>
        </authorList>
    </citation>
    <scope>NUCLEOTIDE SEQUENCE [LARGE SCALE GENOMIC DNA]</scope>
    <source>
        <strain evidence="6 7">Roberts-Thomson</strain>
    </source>
</reference>
<gene>
    <name evidence="6" type="ORF">GMRT_13189</name>
</gene>